<reference evidence="1" key="1">
    <citation type="journal article" date="2016" name="Gigascience">
        <title>De novo construction of an expanded transcriptome assembly for the western tarnished plant bug, Lygus hesperus.</title>
        <authorList>
            <person name="Tassone E.E."/>
            <person name="Geib S.M."/>
            <person name="Hall B."/>
            <person name="Fabrick J.A."/>
            <person name="Brent C.S."/>
            <person name="Hull J.J."/>
        </authorList>
    </citation>
    <scope>NUCLEOTIDE SEQUENCE</scope>
</reference>
<dbReference type="EMBL" id="GDHC01002297">
    <property type="protein sequence ID" value="JAQ16332.1"/>
    <property type="molecule type" value="Transcribed_RNA"/>
</dbReference>
<accession>A0A146MBC0</accession>
<dbReference type="AlphaFoldDB" id="A0A146MBC0"/>
<proteinExistence type="predicted"/>
<sequence length="107" mass="11720">MQATENQRKDNPTAIMVLPKILQQDEKMTTVAKTSQQLARSMIGGNSTASTLRIGDDTSKQYGDEVAIKKKVNRVRKDRGVGSTVISRVGISVAPWMNVQPAVQPRP</sequence>
<gene>
    <name evidence="1" type="ORF">g.34523</name>
</gene>
<organism evidence="1">
    <name type="scientific">Lygus hesperus</name>
    <name type="common">Western plant bug</name>
    <dbReference type="NCBI Taxonomy" id="30085"/>
    <lineage>
        <taxon>Eukaryota</taxon>
        <taxon>Metazoa</taxon>
        <taxon>Ecdysozoa</taxon>
        <taxon>Arthropoda</taxon>
        <taxon>Hexapoda</taxon>
        <taxon>Insecta</taxon>
        <taxon>Pterygota</taxon>
        <taxon>Neoptera</taxon>
        <taxon>Paraneoptera</taxon>
        <taxon>Hemiptera</taxon>
        <taxon>Heteroptera</taxon>
        <taxon>Panheteroptera</taxon>
        <taxon>Cimicomorpha</taxon>
        <taxon>Miridae</taxon>
        <taxon>Mirini</taxon>
        <taxon>Lygus</taxon>
    </lineage>
</organism>
<name>A0A146MBC0_LYGHE</name>
<evidence type="ECO:0000313" key="1">
    <source>
        <dbReference type="EMBL" id="JAQ16332.1"/>
    </source>
</evidence>
<protein>
    <submittedName>
        <fullName evidence="1">Uncharacterized protein</fullName>
    </submittedName>
</protein>